<dbReference type="InterPro" id="IPR012944">
    <property type="entry name" value="SusD_RagB_dom"/>
</dbReference>
<evidence type="ECO:0000259" key="6">
    <source>
        <dbReference type="Pfam" id="PF07980"/>
    </source>
</evidence>
<reference evidence="9" key="1">
    <citation type="journal article" date="2019" name="Int. J. Syst. Evol. Microbiol.">
        <title>The Global Catalogue of Microorganisms (GCM) 10K type strain sequencing project: providing services to taxonomists for standard genome sequencing and annotation.</title>
        <authorList>
            <consortium name="The Broad Institute Genomics Platform"/>
            <consortium name="The Broad Institute Genome Sequencing Center for Infectious Disease"/>
            <person name="Wu L."/>
            <person name="Ma J."/>
        </authorList>
    </citation>
    <scope>NUCLEOTIDE SEQUENCE [LARGE SCALE GENOMIC DNA]</scope>
    <source>
        <strain evidence="9">KCTC 42662</strain>
    </source>
</reference>
<dbReference type="PROSITE" id="PS51257">
    <property type="entry name" value="PROKAR_LIPOPROTEIN"/>
    <property type="match status" value="1"/>
</dbReference>
<keyword evidence="9" id="KW-1185">Reference proteome</keyword>
<sequence>MKINIQLRNKLFIALVLGAGALSSCSDFLDRLPQDEIADETYWETQEQLEMAVTAIYSRVKAKNLVDMENLAENTMWPSSYQYKDIGSGVFPTTQPTVNAEWQNMYRDIRECNAFLENYGKAREDQPGAKERLAAEVRVIRALGYSFLTSFFGDIPLITKTLNPDDPEVYAGRNPQEEVVDFLLKELDEAAVLLPEAIPTGENLGRISKGTALALKSRIALTYGRYEIAEQAAKAVIDMGVYQLYSSGNPATSYQELFTRAGKLSGGGNKETIFARLHLADVIMHNLSREIQVPDQFARFVPTRSLVESYLCSDGLPIDKSPLYSDASYEDVFKNRDPRMTQTILVPGDKWGGRYDGRPIAENPDPTIYRVPKFSQDGRGSVTTTGYYFKKYVEPTAVPNYNRDDNDIHHIRYAEVLLNYAEARLEQEKLTQADLDMSINLLRDRVGMKRMNLAFLAQHNMDVREEIRRERRVELALEGHRYFDVRRWKQGEVLGNDIEGVKASWFPQLSASTYRKSADGYLTVQWNRAFESPKNYLWPVPNTQYERNPNLGQNPGW</sequence>
<dbReference type="InterPro" id="IPR011990">
    <property type="entry name" value="TPR-like_helical_dom_sf"/>
</dbReference>
<keyword evidence="4" id="KW-0472">Membrane</keyword>
<dbReference type="Pfam" id="PF07980">
    <property type="entry name" value="SusD_RagB"/>
    <property type="match status" value="1"/>
</dbReference>
<dbReference type="Proteomes" id="UP001597545">
    <property type="component" value="Unassembled WGS sequence"/>
</dbReference>
<keyword evidence="3" id="KW-0732">Signal</keyword>
<proteinExistence type="inferred from homology"/>
<comment type="caution">
    <text evidence="8">The sequence shown here is derived from an EMBL/GenBank/DDBJ whole genome shotgun (WGS) entry which is preliminary data.</text>
</comment>
<evidence type="ECO:0000256" key="1">
    <source>
        <dbReference type="ARBA" id="ARBA00004442"/>
    </source>
</evidence>
<evidence type="ECO:0000313" key="9">
    <source>
        <dbReference type="Proteomes" id="UP001597545"/>
    </source>
</evidence>
<dbReference type="EMBL" id="JBHULR010000003">
    <property type="protein sequence ID" value="MFD2547584.1"/>
    <property type="molecule type" value="Genomic_DNA"/>
</dbReference>
<keyword evidence="5" id="KW-0998">Cell outer membrane</keyword>
<dbReference type="Pfam" id="PF14322">
    <property type="entry name" value="SusD-like_3"/>
    <property type="match status" value="1"/>
</dbReference>
<dbReference type="Gene3D" id="1.25.40.390">
    <property type="match status" value="1"/>
</dbReference>
<evidence type="ECO:0000256" key="2">
    <source>
        <dbReference type="ARBA" id="ARBA00006275"/>
    </source>
</evidence>
<evidence type="ECO:0000313" key="8">
    <source>
        <dbReference type="EMBL" id="MFD2547584.1"/>
    </source>
</evidence>
<accession>A0ABW5KH73</accession>
<dbReference type="InterPro" id="IPR033985">
    <property type="entry name" value="SusD-like_N"/>
</dbReference>
<comment type="similarity">
    <text evidence="2">Belongs to the SusD family.</text>
</comment>
<feature type="domain" description="RagB/SusD" evidence="6">
    <location>
        <begin position="298"/>
        <end position="557"/>
    </location>
</feature>
<dbReference type="RefSeq" id="WP_380902478.1">
    <property type="nucleotide sequence ID" value="NZ_JBHUEG010000007.1"/>
</dbReference>
<organism evidence="8 9">
    <name type="scientific">Sphingobacterium suaedae</name>
    <dbReference type="NCBI Taxonomy" id="1686402"/>
    <lineage>
        <taxon>Bacteria</taxon>
        <taxon>Pseudomonadati</taxon>
        <taxon>Bacteroidota</taxon>
        <taxon>Sphingobacteriia</taxon>
        <taxon>Sphingobacteriales</taxon>
        <taxon>Sphingobacteriaceae</taxon>
        <taxon>Sphingobacterium</taxon>
    </lineage>
</organism>
<comment type="subcellular location">
    <subcellularLocation>
        <location evidence="1">Cell outer membrane</location>
    </subcellularLocation>
</comment>
<evidence type="ECO:0000256" key="5">
    <source>
        <dbReference type="ARBA" id="ARBA00023237"/>
    </source>
</evidence>
<evidence type="ECO:0000256" key="4">
    <source>
        <dbReference type="ARBA" id="ARBA00023136"/>
    </source>
</evidence>
<dbReference type="SUPFAM" id="SSF48452">
    <property type="entry name" value="TPR-like"/>
    <property type="match status" value="1"/>
</dbReference>
<name>A0ABW5KH73_9SPHI</name>
<evidence type="ECO:0000256" key="3">
    <source>
        <dbReference type="ARBA" id="ARBA00022729"/>
    </source>
</evidence>
<feature type="domain" description="SusD-like N-terminal" evidence="7">
    <location>
        <begin position="27"/>
        <end position="221"/>
    </location>
</feature>
<evidence type="ECO:0000259" key="7">
    <source>
        <dbReference type="Pfam" id="PF14322"/>
    </source>
</evidence>
<protein>
    <submittedName>
        <fullName evidence="8">RagB/SusD family nutrient uptake outer membrane protein</fullName>
    </submittedName>
</protein>
<gene>
    <name evidence="8" type="ORF">ACFSR5_08005</name>
</gene>